<comment type="caution">
    <text evidence="1">The sequence shown here is derived from an EMBL/GenBank/DDBJ whole genome shotgun (WGS) entry which is preliminary data.</text>
</comment>
<gene>
    <name evidence="1" type="ORF">CEP15_07915</name>
</gene>
<reference evidence="1 2" key="1">
    <citation type="submission" date="2017-06" db="EMBL/GenBank/DDBJ databases">
        <title>Genome variation in co-occurring toxic Cylindrospermopsis raciborskii strains determines phenotypic plasticity.</title>
        <authorList>
            <person name="Willis A."/>
            <person name="Woodhouse J."/>
            <person name="Ongley S."/>
            <person name="Jex A."/>
            <person name="Burford M."/>
            <person name="Neilan B."/>
        </authorList>
    </citation>
    <scope>NUCLEOTIDE SEQUENCE [LARGE SCALE GENOMIC DNA]</scope>
    <source>
        <strain evidence="1 2">C07</strain>
    </source>
</reference>
<name>A0ABX4WM25_9CYAN</name>
<keyword evidence="2" id="KW-1185">Reference proteome</keyword>
<accession>A0ABX4WM25</accession>
<protein>
    <submittedName>
        <fullName evidence="1">Uncharacterized protein</fullName>
    </submittedName>
</protein>
<sequence length="62" mass="7194">MDPSIESYQNYTLPSKAIILKCKIVDIKIFSLYFIIATSSEVEYHGYLPFCQTFSFDRVMMG</sequence>
<evidence type="ECO:0000313" key="2">
    <source>
        <dbReference type="Proteomes" id="UP000236284"/>
    </source>
</evidence>
<dbReference type="Proteomes" id="UP000236284">
    <property type="component" value="Unassembled WGS sequence"/>
</dbReference>
<proteinExistence type="predicted"/>
<dbReference type="EMBL" id="NJHS01000039">
    <property type="protein sequence ID" value="PNJ98888.1"/>
    <property type="molecule type" value="Genomic_DNA"/>
</dbReference>
<organism evidence="1 2">
    <name type="scientific">Cylindrospermopsis raciborskii C07</name>
    <dbReference type="NCBI Taxonomy" id="2014886"/>
    <lineage>
        <taxon>Bacteria</taxon>
        <taxon>Bacillati</taxon>
        <taxon>Cyanobacteriota</taxon>
        <taxon>Cyanophyceae</taxon>
        <taxon>Nostocales</taxon>
        <taxon>Aphanizomenonaceae</taxon>
        <taxon>Cylindrospermopsis</taxon>
    </lineage>
</organism>
<evidence type="ECO:0000313" key="1">
    <source>
        <dbReference type="EMBL" id="PNJ98888.1"/>
    </source>
</evidence>